<organism evidence="4 5">
    <name type="scientific">Paramecium primaurelia</name>
    <dbReference type="NCBI Taxonomy" id="5886"/>
    <lineage>
        <taxon>Eukaryota</taxon>
        <taxon>Sar</taxon>
        <taxon>Alveolata</taxon>
        <taxon>Ciliophora</taxon>
        <taxon>Intramacronucleata</taxon>
        <taxon>Oligohymenophorea</taxon>
        <taxon>Peniculida</taxon>
        <taxon>Parameciidae</taxon>
        <taxon>Paramecium</taxon>
    </lineage>
</organism>
<dbReference type="AlphaFoldDB" id="A0A8S1P6L5"/>
<dbReference type="InterPro" id="IPR019734">
    <property type="entry name" value="TPR_rpt"/>
</dbReference>
<dbReference type="SMART" id="SM00028">
    <property type="entry name" value="TPR"/>
    <property type="match status" value="5"/>
</dbReference>
<dbReference type="PANTHER" id="PTHR44858">
    <property type="entry name" value="TETRATRICOPEPTIDE REPEAT PROTEIN 6"/>
    <property type="match status" value="1"/>
</dbReference>
<sequence length="472" mass="55576">MQQNLSLEWKTKLYCMNHRQEQVEYCCLNKSCSENRLCCQKCLEQYHQYHTIDIKILDAIQEIISNSSKNVKQVLATSKVGFQRIKESFDTTICKIENKIYGLEQTIKKMNTSQLEELIQYSFQYEELEKILKASFDELTTHIQKTLERIYQNYSLHDRIHLDEFMIAQLGDDLFKQKDYLRAKEYFEQCIQINPENISALLGIANCLRDNQKYKEAEQFYTKAKLLDEHNSNIFCDFGECLRQQMQIEKALFEFDQALRIDANYPQAAFYKGVLLIYQGIWRVLIKSEDEKLIKEEIFKYFQNVTFFKNDTYVSLFKALLLSLDGYPEDAQQIIEEILIIAPNNYEGLLLKSFMLFGKQQFGLSLQLLGQTIIQDQFVVFFKSLCLFSLEQYKDAIKLLDSILEFDSNNQNVQLIKGQCLMELKQHKEASAIFCSILESNPDYLVAQQYKDQCLEKIQQETEAIQDLELKI</sequence>
<name>A0A8S1P6L5_PARPR</name>
<evidence type="ECO:0000256" key="3">
    <source>
        <dbReference type="PROSITE-ProRule" id="PRU00339"/>
    </source>
</evidence>
<comment type="caution">
    <text evidence="4">The sequence shown here is derived from an EMBL/GenBank/DDBJ whole genome shotgun (WGS) entry which is preliminary data.</text>
</comment>
<dbReference type="Pfam" id="PF14559">
    <property type="entry name" value="TPR_19"/>
    <property type="match status" value="2"/>
</dbReference>
<accession>A0A8S1P6L5</accession>
<dbReference type="EMBL" id="CAJJDM010000110">
    <property type="protein sequence ID" value="CAD8098747.1"/>
    <property type="molecule type" value="Genomic_DNA"/>
</dbReference>
<dbReference type="InterPro" id="IPR050498">
    <property type="entry name" value="Ycf3"/>
</dbReference>
<feature type="repeat" description="TPR" evidence="3">
    <location>
        <begin position="164"/>
        <end position="197"/>
    </location>
</feature>
<dbReference type="Proteomes" id="UP000688137">
    <property type="component" value="Unassembled WGS sequence"/>
</dbReference>
<evidence type="ECO:0000313" key="4">
    <source>
        <dbReference type="EMBL" id="CAD8098747.1"/>
    </source>
</evidence>
<dbReference type="PANTHER" id="PTHR44858:SF1">
    <property type="entry name" value="UDP-N-ACETYLGLUCOSAMINE--PEPTIDE N-ACETYLGLUCOSAMINYLTRANSFERASE SPINDLY-RELATED"/>
    <property type="match status" value="1"/>
</dbReference>
<keyword evidence="2 3" id="KW-0802">TPR repeat</keyword>
<evidence type="ECO:0008006" key="6">
    <source>
        <dbReference type="Google" id="ProtNLM"/>
    </source>
</evidence>
<evidence type="ECO:0000256" key="1">
    <source>
        <dbReference type="ARBA" id="ARBA00022737"/>
    </source>
</evidence>
<dbReference type="OMA" id="TSPQNYE"/>
<keyword evidence="5" id="KW-1185">Reference proteome</keyword>
<feature type="repeat" description="TPR" evidence="3">
    <location>
        <begin position="232"/>
        <end position="265"/>
    </location>
</feature>
<keyword evidence="1" id="KW-0677">Repeat</keyword>
<proteinExistence type="predicted"/>
<protein>
    <recommendedName>
        <fullName evidence="6">Tetratricopeptide repeat protein</fullName>
    </recommendedName>
</protein>
<gene>
    <name evidence="4" type="ORF">PPRIM_AZ9-3.1.T1070195</name>
</gene>
<evidence type="ECO:0000256" key="2">
    <source>
        <dbReference type="ARBA" id="ARBA00022803"/>
    </source>
</evidence>
<dbReference type="PROSITE" id="PS50005">
    <property type="entry name" value="TPR"/>
    <property type="match status" value="2"/>
</dbReference>
<reference evidence="4" key="1">
    <citation type="submission" date="2021-01" db="EMBL/GenBank/DDBJ databases">
        <authorList>
            <consortium name="Genoscope - CEA"/>
            <person name="William W."/>
        </authorList>
    </citation>
    <scope>NUCLEOTIDE SEQUENCE</scope>
</reference>
<evidence type="ECO:0000313" key="5">
    <source>
        <dbReference type="Proteomes" id="UP000688137"/>
    </source>
</evidence>